<organism evidence="11 12">
    <name type="scientific">Wickerhamomyces anomalus (strain ATCC 58044 / CBS 1984 / NCYC 433 / NRRL Y-366-8)</name>
    <name type="common">Yeast</name>
    <name type="synonym">Hansenula anomala</name>
    <dbReference type="NCBI Taxonomy" id="683960"/>
    <lineage>
        <taxon>Eukaryota</taxon>
        <taxon>Fungi</taxon>
        <taxon>Dikarya</taxon>
        <taxon>Ascomycota</taxon>
        <taxon>Saccharomycotina</taxon>
        <taxon>Saccharomycetes</taxon>
        <taxon>Phaffomycetales</taxon>
        <taxon>Wickerhamomycetaceae</taxon>
        <taxon>Wickerhamomyces</taxon>
    </lineage>
</organism>
<comment type="function">
    <text evidence="10">Functions as component of the transcription regulatory histone acetylation (HAT) complex SAGA. At the promoters, SAGA is required for recruitment of the basal transcription machinery. It influences RNA polymerase II transcriptional activity through different activities such as TBP interaction and promoter selectivity, interaction with transcription activators, and chromatin modification through histone acetylation and deubiquitination. SAGA acetylates nucleosomal histone H3 to some extent (to form H3K9ac, H3K14ac, H3K18ac and H3K23ac). SAGA interacts with DNA via upstream activating sequences (UASs). Involved in transcriptional regulation of a subset of SAGA-regulated genes. Within the SAGA complex, participates in a subcomplex, that specifically deubiquitinates histones H2B.</text>
</comment>
<evidence type="ECO:0000256" key="2">
    <source>
        <dbReference type="ARBA" id="ARBA00022723"/>
    </source>
</evidence>
<dbReference type="GeneID" id="30202370"/>
<evidence type="ECO:0000256" key="4">
    <source>
        <dbReference type="ARBA" id="ARBA00022833"/>
    </source>
</evidence>
<dbReference type="Gene3D" id="3.30.160.60">
    <property type="entry name" value="Classic Zinc Finger"/>
    <property type="match status" value="1"/>
</dbReference>
<keyword evidence="6" id="KW-0805">Transcription regulation</keyword>
<dbReference type="GO" id="GO:0006325">
    <property type="term" value="P:chromatin organization"/>
    <property type="evidence" value="ECO:0007669"/>
    <property type="project" value="UniProtKB-KW"/>
</dbReference>
<protein>
    <recommendedName>
        <fullName evidence="10">SAGA-associated factor 11</fullName>
    </recommendedName>
</protein>
<evidence type="ECO:0000313" key="12">
    <source>
        <dbReference type="Proteomes" id="UP000094112"/>
    </source>
</evidence>
<keyword evidence="9" id="KW-0539">Nucleus</keyword>
<keyword evidence="5" id="KW-0156">Chromatin regulator</keyword>
<keyword evidence="12" id="KW-1185">Reference proteome</keyword>
<accession>A0A1E3NWE4</accession>
<dbReference type="InterPro" id="IPR013246">
    <property type="entry name" value="SAGA_su_Sgf11"/>
</dbReference>
<dbReference type="AlphaFoldDB" id="A0A1E3NWE4"/>
<keyword evidence="2" id="KW-0479">Metal-binding</keyword>
<dbReference type="GO" id="GO:0070461">
    <property type="term" value="C:SAGA-type complex"/>
    <property type="evidence" value="ECO:0007669"/>
    <property type="project" value="UniProtKB-ARBA"/>
</dbReference>
<evidence type="ECO:0000256" key="10">
    <source>
        <dbReference type="RuleBase" id="RU261113"/>
    </source>
</evidence>
<evidence type="ECO:0000256" key="3">
    <source>
        <dbReference type="ARBA" id="ARBA00022771"/>
    </source>
</evidence>
<keyword evidence="8" id="KW-0804">Transcription</keyword>
<proteinExistence type="inferred from homology"/>
<dbReference type="Proteomes" id="UP000094112">
    <property type="component" value="Unassembled WGS sequence"/>
</dbReference>
<dbReference type="EMBL" id="KV454213">
    <property type="protein sequence ID" value="ODQ57458.1"/>
    <property type="molecule type" value="Genomic_DNA"/>
</dbReference>
<keyword evidence="3" id="KW-0863">Zinc-finger</keyword>
<keyword evidence="7 10" id="KW-0010">Activator</keyword>
<evidence type="ECO:0000256" key="9">
    <source>
        <dbReference type="ARBA" id="ARBA00023242"/>
    </source>
</evidence>
<evidence type="ECO:0000256" key="5">
    <source>
        <dbReference type="ARBA" id="ARBA00022853"/>
    </source>
</evidence>
<sequence length="155" mass="17479">MSENSNNEPPLTLSSMSLSIYRDIMETITREIFVETIMREQITRLRYGKLEAGNTPQPIETPIMNHSTINGNGSLLLSASNSVNNTNNNSRNPSPNPELLTRIEYYNVMGRDIFGNEKQSDSSRYFTCDNCSRKIAGNRFAAHIDRCLGGRSRVK</sequence>
<comment type="subunit">
    <text evidence="10">Component of the 1.8 MDa SAGA transcription coactivator-HAT complex. SAGA is built of 5 distinct domains with specialized functions. Within the SAGA complex, SUS1, SGF11, SGF73 and UBP8 form an additional subcomplex of SAGA called the DUB module (deubiquitination module). Interacts directly with SGF73, SUS1 and UBP8.</text>
</comment>
<evidence type="ECO:0000256" key="6">
    <source>
        <dbReference type="ARBA" id="ARBA00023015"/>
    </source>
</evidence>
<gene>
    <name evidence="11" type="ORF">WICANDRAFT_80796</name>
</gene>
<dbReference type="STRING" id="683960.A0A1E3NWE4"/>
<dbReference type="RefSeq" id="XP_019036665.1">
    <property type="nucleotide sequence ID" value="XM_019185124.1"/>
</dbReference>
<evidence type="ECO:0000256" key="8">
    <source>
        <dbReference type="ARBA" id="ARBA00023163"/>
    </source>
</evidence>
<dbReference type="GO" id="GO:0008270">
    <property type="term" value="F:zinc ion binding"/>
    <property type="evidence" value="ECO:0007669"/>
    <property type="project" value="UniProtKB-KW"/>
</dbReference>
<comment type="similarity">
    <text evidence="10">Belongs to the SGF11 family.</text>
</comment>
<evidence type="ECO:0000256" key="1">
    <source>
        <dbReference type="ARBA" id="ARBA00004123"/>
    </source>
</evidence>
<reference evidence="11 12" key="1">
    <citation type="journal article" date="2016" name="Proc. Natl. Acad. Sci. U.S.A.">
        <title>Comparative genomics of biotechnologically important yeasts.</title>
        <authorList>
            <person name="Riley R."/>
            <person name="Haridas S."/>
            <person name="Wolfe K.H."/>
            <person name="Lopes M.R."/>
            <person name="Hittinger C.T."/>
            <person name="Goeker M."/>
            <person name="Salamov A.A."/>
            <person name="Wisecaver J.H."/>
            <person name="Long T.M."/>
            <person name="Calvey C.H."/>
            <person name="Aerts A.L."/>
            <person name="Barry K.W."/>
            <person name="Choi C."/>
            <person name="Clum A."/>
            <person name="Coughlan A.Y."/>
            <person name="Deshpande S."/>
            <person name="Douglass A.P."/>
            <person name="Hanson S.J."/>
            <person name="Klenk H.-P."/>
            <person name="LaButti K.M."/>
            <person name="Lapidus A."/>
            <person name="Lindquist E.A."/>
            <person name="Lipzen A.M."/>
            <person name="Meier-Kolthoff J.P."/>
            <person name="Ohm R.A."/>
            <person name="Otillar R.P."/>
            <person name="Pangilinan J.L."/>
            <person name="Peng Y."/>
            <person name="Rokas A."/>
            <person name="Rosa C.A."/>
            <person name="Scheuner C."/>
            <person name="Sibirny A.A."/>
            <person name="Slot J.C."/>
            <person name="Stielow J.B."/>
            <person name="Sun H."/>
            <person name="Kurtzman C.P."/>
            <person name="Blackwell M."/>
            <person name="Grigoriev I.V."/>
            <person name="Jeffries T.W."/>
        </authorList>
    </citation>
    <scope>NUCLEOTIDE SEQUENCE [LARGE SCALE GENOMIC DNA]</scope>
    <source>
        <strain evidence="12">ATCC 58044 / CBS 1984 / NCYC 433 / NRRL Y-366-8</strain>
    </source>
</reference>
<dbReference type="OrthoDB" id="3979720at2759"/>
<name>A0A1E3NWE4_WICAA</name>
<evidence type="ECO:0000313" key="11">
    <source>
        <dbReference type="EMBL" id="ODQ57458.1"/>
    </source>
</evidence>
<comment type="subcellular location">
    <subcellularLocation>
        <location evidence="1 10">Nucleus</location>
    </subcellularLocation>
</comment>
<dbReference type="Pfam" id="PF08209">
    <property type="entry name" value="Sgf11"/>
    <property type="match status" value="1"/>
</dbReference>
<keyword evidence="4" id="KW-0862">Zinc</keyword>
<dbReference type="GO" id="GO:0005634">
    <property type="term" value="C:nucleus"/>
    <property type="evidence" value="ECO:0007669"/>
    <property type="project" value="UniProtKB-SubCell"/>
</dbReference>
<evidence type="ECO:0000256" key="7">
    <source>
        <dbReference type="ARBA" id="ARBA00023159"/>
    </source>
</evidence>